<protein>
    <submittedName>
        <fullName evidence="2">Thiamine biosynthesis protein ThiF</fullName>
    </submittedName>
</protein>
<dbReference type="InterPro" id="IPR000594">
    <property type="entry name" value="ThiF_NAD_FAD-bd"/>
</dbReference>
<reference evidence="2 3" key="1">
    <citation type="submission" date="2014-07" db="EMBL/GenBank/DDBJ databases">
        <title>Genome of Chryseobacterium luteum DSM 18605.</title>
        <authorList>
            <person name="Stropko S.J."/>
            <person name="Pipes S.E."/>
            <person name="Newman J.D."/>
        </authorList>
    </citation>
    <scope>NUCLEOTIDE SEQUENCE [LARGE SCALE GENOMIC DNA]</scope>
    <source>
        <strain evidence="2 3">DSM 18605</strain>
    </source>
</reference>
<accession>A0A085ZXP0</accession>
<proteinExistence type="predicted"/>
<dbReference type="OrthoDB" id="9804286at2"/>
<dbReference type="eggNOG" id="COG0476">
    <property type="taxonomic scope" value="Bacteria"/>
</dbReference>
<dbReference type="PANTHER" id="PTHR43267">
    <property type="entry name" value="TRNA THREONYLCARBAMOYLADENOSINE DEHYDRATASE"/>
    <property type="match status" value="1"/>
</dbReference>
<name>A0A085ZXP0_9FLAO</name>
<dbReference type="AlphaFoldDB" id="A0A085ZXP0"/>
<comment type="caution">
    <text evidence="2">The sequence shown here is derived from an EMBL/GenBank/DDBJ whole genome shotgun (WGS) entry which is preliminary data.</text>
</comment>
<dbReference type="PANTHER" id="PTHR43267:SF1">
    <property type="entry name" value="TRNA THREONYLCARBAMOYLADENOSINE DEHYDRATASE"/>
    <property type="match status" value="1"/>
</dbReference>
<sequence>MNERYSRNRLYISPEEQRIIKNYPILLAGSGIGSNIAECALRFGFENITLIDGDIIEVSNLNRQNYTNEDVSLYKAESLYNRLKSINPEANIRYINDFITEENLDQVLDNISIAFNALDFTSNIPILFDRACQEKKITVLHPYNLGWGGLVTTITPDSQNLETLGDENNINELNVVISASQYLKKSGKNMDWLDTIIMNYKEEEELLPPPQLAVGSWLVAGICTTLLYKIATGKSFRQFPEFYFTSIME</sequence>
<dbReference type="EMBL" id="JPRO01000001">
    <property type="protein sequence ID" value="KFF09204.1"/>
    <property type="molecule type" value="Genomic_DNA"/>
</dbReference>
<gene>
    <name evidence="2" type="ORF">IX38_01440</name>
</gene>
<dbReference type="GO" id="GO:0061503">
    <property type="term" value="F:tRNA threonylcarbamoyladenosine dehydratase"/>
    <property type="evidence" value="ECO:0007669"/>
    <property type="project" value="TreeGrafter"/>
</dbReference>
<keyword evidence="3" id="KW-1185">Reference proteome</keyword>
<dbReference type="InterPro" id="IPR045886">
    <property type="entry name" value="ThiF/MoeB/HesA"/>
</dbReference>
<evidence type="ECO:0000313" key="2">
    <source>
        <dbReference type="EMBL" id="KFF09204.1"/>
    </source>
</evidence>
<dbReference type="Pfam" id="PF00899">
    <property type="entry name" value="ThiF"/>
    <property type="match status" value="1"/>
</dbReference>
<evidence type="ECO:0000313" key="3">
    <source>
        <dbReference type="Proteomes" id="UP000028703"/>
    </source>
</evidence>
<dbReference type="GO" id="GO:0008641">
    <property type="term" value="F:ubiquitin-like modifier activating enzyme activity"/>
    <property type="evidence" value="ECO:0007669"/>
    <property type="project" value="InterPro"/>
</dbReference>
<dbReference type="SUPFAM" id="SSF69572">
    <property type="entry name" value="Activating enzymes of the ubiquitin-like proteins"/>
    <property type="match status" value="1"/>
</dbReference>
<dbReference type="RefSeq" id="WP_034701062.1">
    <property type="nucleotide sequence ID" value="NZ_JPRO01000001.1"/>
</dbReference>
<dbReference type="Gene3D" id="3.40.50.720">
    <property type="entry name" value="NAD(P)-binding Rossmann-like Domain"/>
    <property type="match status" value="1"/>
</dbReference>
<organism evidence="2 3">
    <name type="scientific">Chryseobacterium luteum</name>
    <dbReference type="NCBI Taxonomy" id="421531"/>
    <lineage>
        <taxon>Bacteria</taxon>
        <taxon>Pseudomonadati</taxon>
        <taxon>Bacteroidota</taxon>
        <taxon>Flavobacteriia</taxon>
        <taxon>Flavobacteriales</taxon>
        <taxon>Weeksellaceae</taxon>
        <taxon>Chryseobacterium group</taxon>
        <taxon>Chryseobacterium</taxon>
    </lineage>
</organism>
<dbReference type="Proteomes" id="UP000028703">
    <property type="component" value="Unassembled WGS sequence"/>
</dbReference>
<evidence type="ECO:0000259" key="1">
    <source>
        <dbReference type="Pfam" id="PF00899"/>
    </source>
</evidence>
<dbReference type="GO" id="GO:0061504">
    <property type="term" value="P:cyclic threonylcarbamoyladenosine biosynthetic process"/>
    <property type="evidence" value="ECO:0007669"/>
    <property type="project" value="TreeGrafter"/>
</dbReference>
<dbReference type="InterPro" id="IPR035985">
    <property type="entry name" value="Ubiquitin-activating_enz"/>
</dbReference>
<feature type="domain" description="THIF-type NAD/FAD binding fold" evidence="1">
    <location>
        <begin position="5"/>
        <end position="237"/>
    </location>
</feature>
<dbReference type="STRING" id="421531.IX38_01440"/>